<protein>
    <recommendedName>
        <fullName evidence="6">PHD-type domain-containing protein</fullName>
    </recommendedName>
</protein>
<dbReference type="AlphaFoldDB" id="A0A9N9SLF3"/>
<evidence type="ECO:0000256" key="1">
    <source>
        <dbReference type="ARBA" id="ARBA00022723"/>
    </source>
</evidence>
<accession>A0A9N9SLF3</accession>
<evidence type="ECO:0000313" key="7">
    <source>
        <dbReference type="EMBL" id="CAG9824508.1"/>
    </source>
</evidence>
<dbReference type="Proteomes" id="UP001153737">
    <property type="component" value="Chromosome 8"/>
</dbReference>
<feature type="coiled-coil region" evidence="5">
    <location>
        <begin position="74"/>
        <end position="146"/>
    </location>
</feature>
<dbReference type="InterPro" id="IPR004244">
    <property type="entry name" value="Transposase_22"/>
</dbReference>
<reference evidence="7" key="1">
    <citation type="submission" date="2022-01" db="EMBL/GenBank/DDBJ databases">
        <authorList>
            <person name="King R."/>
        </authorList>
    </citation>
    <scope>NUCLEOTIDE SEQUENCE</scope>
</reference>
<proteinExistence type="predicted"/>
<keyword evidence="5" id="KW-0175">Coiled coil</keyword>
<keyword evidence="1" id="KW-0479">Metal-binding</keyword>
<feature type="domain" description="PHD-type" evidence="6">
    <location>
        <begin position="2"/>
        <end position="59"/>
    </location>
</feature>
<evidence type="ECO:0000256" key="3">
    <source>
        <dbReference type="ARBA" id="ARBA00022833"/>
    </source>
</evidence>
<dbReference type="SUPFAM" id="SSF57903">
    <property type="entry name" value="FYVE/PHD zinc finger"/>
    <property type="match status" value="1"/>
</dbReference>
<dbReference type="InterPro" id="IPR019786">
    <property type="entry name" value="Zinc_finger_PHD-type_CS"/>
</dbReference>
<reference evidence="7" key="2">
    <citation type="submission" date="2022-10" db="EMBL/GenBank/DDBJ databases">
        <authorList>
            <consortium name="ENA_rothamsted_submissions"/>
            <consortium name="culmorum"/>
            <person name="King R."/>
        </authorList>
    </citation>
    <scope>NUCLEOTIDE SEQUENCE</scope>
</reference>
<gene>
    <name evidence="7" type="ORF">PHAECO_LOCUS11694</name>
</gene>
<dbReference type="InterPro" id="IPR019787">
    <property type="entry name" value="Znf_PHD-finger"/>
</dbReference>
<dbReference type="InterPro" id="IPR011011">
    <property type="entry name" value="Znf_FYVE_PHD"/>
</dbReference>
<evidence type="ECO:0000256" key="5">
    <source>
        <dbReference type="SAM" id="Coils"/>
    </source>
</evidence>
<dbReference type="Gene3D" id="3.30.40.10">
    <property type="entry name" value="Zinc/RING finger domain, C3HC4 (zinc finger)"/>
    <property type="match status" value="1"/>
</dbReference>
<dbReference type="GO" id="GO:0008270">
    <property type="term" value="F:zinc ion binding"/>
    <property type="evidence" value="ECO:0007669"/>
    <property type="project" value="UniProtKB-KW"/>
</dbReference>
<dbReference type="SMART" id="SM00249">
    <property type="entry name" value="PHD"/>
    <property type="match status" value="1"/>
</dbReference>
<dbReference type="PROSITE" id="PS01359">
    <property type="entry name" value="ZF_PHD_1"/>
    <property type="match status" value="1"/>
</dbReference>
<dbReference type="InterPro" id="IPR013083">
    <property type="entry name" value="Znf_RING/FYVE/PHD"/>
</dbReference>
<keyword evidence="2 4" id="KW-0863">Zinc-finger</keyword>
<dbReference type="PANTHER" id="PTHR11505">
    <property type="entry name" value="L1 TRANSPOSABLE ELEMENT-RELATED"/>
    <property type="match status" value="1"/>
</dbReference>
<evidence type="ECO:0000259" key="6">
    <source>
        <dbReference type="PROSITE" id="PS50016"/>
    </source>
</evidence>
<sequence length="279" mass="32257">MPEVCGFCSSQVSRTNPGLKCQGRCSKYYHSKCAKLPPGFNDLPADSGILWLCKQCISQPQAKTTDIEGPPPFVKELMMEMDLMHNDMNDMKKQQDEVFKSLNFYGDKLDEFHKQMEDVRKYLHQIDNLKEEVAVVKNECTSLKAELEYMQQLSRNNNIEICGVVERNGENLINVVQNISNVVGFDFRSQDIDNIHRVRHFSNNSNPKMPKNIVVKFTTGAKKAECMDAIRKGENKKSQLPNNEFPVYVNENFSPYYKALFRISREFCRLKGYKLCKLR</sequence>
<keyword evidence="3" id="KW-0862">Zinc</keyword>
<dbReference type="EMBL" id="OU896714">
    <property type="protein sequence ID" value="CAG9824508.1"/>
    <property type="molecule type" value="Genomic_DNA"/>
</dbReference>
<dbReference type="Gene3D" id="3.30.70.1820">
    <property type="entry name" value="L1 transposable element, RRM domain"/>
    <property type="match status" value="1"/>
</dbReference>
<evidence type="ECO:0000313" key="8">
    <source>
        <dbReference type="Proteomes" id="UP001153737"/>
    </source>
</evidence>
<keyword evidence="8" id="KW-1185">Reference proteome</keyword>
<dbReference type="OrthoDB" id="6747041at2759"/>
<evidence type="ECO:0000256" key="2">
    <source>
        <dbReference type="ARBA" id="ARBA00022771"/>
    </source>
</evidence>
<dbReference type="InterPro" id="IPR001965">
    <property type="entry name" value="Znf_PHD"/>
</dbReference>
<organism evidence="7 8">
    <name type="scientific">Phaedon cochleariae</name>
    <name type="common">Mustard beetle</name>
    <dbReference type="NCBI Taxonomy" id="80249"/>
    <lineage>
        <taxon>Eukaryota</taxon>
        <taxon>Metazoa</taxon>
        <taxon>Ecdysozoa</taxon>
        <taxon>Arthropoda</taxon>
        <taxon>Hexapoda</taxon>
        <taxon>Insecta</taxon>
        <taxon>Pterygota</taxon>
        <taxon>Neoptera</taxon>
        <taxon>Endopterygota</taxon>
        <taxon>Coleoptera</taxon>
        <taxon>Polyphaga</taxon>
        <taxon>Cucujiformia</taxon>
        <taxon>Chrysomeloidea</taxon>
        <taxon>Chrysomelidae</taxon>
        <taxon>Chrysomelinae</taxon>
        <taxon>Chrysomelini</taxon>
        <taxon>Phaedon</taxon>
    </lineage>
</organism>
<dbReference type="PROSITE" id="PS50016">
    <property type="entry name" value="ZF_PHD_2"/>
    <property type="match status" value="1"/>
</dbReference>
<name>A0A9N9SLF3_PHACE</name>
<evidence type="ECO:0000256" key="4">
    <source>
        <dbReference type="PROSITE-ProRule" id="PRU00146"/>
    </source>
</evidence>